<sequence>MIAKRAIPIPAAVAGEPGGGHAAPGRSPCSRRAARARRLAAACALGLAVMLAWPGAWAFEAGMPASAQDVNPEAATAPSWRPGSVAHAPRYMVSSAHPLATQAGADILAEGGSAADALIASQMVLNLVEPQSSGIGGGAFIVAYDAATQSVQAYDGRETAPAAARSDRFMKGRQAIPFWEAVNSGRSVGTPGLLRVLALMHEQHGRLSWARLFAPAIALAEAGFPVSERLHALLGDNKGLRDQPAAAAYFYDAQGAPWPVGHKLVNEALAHVFRQIAEQGPKAFYEGAIAQDIVDAVAGHAVPGDLALRDLAGYQPLERTALCTIYKIYTLCGMPPPSSGPLAVMQMLGILSHTPIAGLRPDTLEAVHYFAEAGKLAYADRDVYVADPDFIDVPVKAMLDPQYLAMRASLIRPGRTIGRAPPGDPAAMLALRGKDGSPELPSTTHVAVVDAQGNVVSMTSTIESAFGSKIFVDGFLLNNQLTDFSLSDVDAEGKPVANELEPLKRPRSSMAPMLVLKDGKPIMAIGSPGGSAIINYVAKTLLGVLDWGLNIQQAIELPNRGSRNTFTELEKNTSLHGLAAGLRAMGHEVREVDFPSGLQGIMLTPQGLEGGSDPRREGVAQGG</sequence>
<keyword evidence="13" id="KW-0472">Membrane</keyword>
<dbReference type="EC" id="3.4.19.13" evidence="11"/>
<evidence type="ECO:0000256" key="6">
    <source>
        <dbReference type="ARBA" id="ARBA00023145"/>
    </source>
</evidence>
<feature type="binding site" evidence="10">
    <location>
        <position position="157"/>
    </location>
    <ligand>
        <name>L-glutamate</name>
        <dbReference type="ChEBI" id="CHEBI:29985"/>
    </ligand>
</feature>
<evidence type="ECO:0000256" key="1">
    <source>
        <dbReference type="ARBA" id="ARBA00001049"/>
    </source>
</evidence>
<evidence type="ECO:0000256" key="9">
    <source>
        <dbReference type="PIRSR" id="PIRSR600101-1"/>
    </source>
</evidence>
<dbReference type="Proteomes" id="UP000184226">
    <property type="component" value="Unassembled WGS sequence"/>
</dbReference>
<feature type="active site" description="Nucleophile" evidence="9">
    <location>
        <position position="443"/>
    </location>
</feature>
<accession>A0A1M5WYR2</accession>
<reference evidence="14 15" key="1">
    <citation type="submission" date="2016-11" db="EMBL/GenBank/DDBJ databases">
        <authorList>
            <person name="Jaros S."/>
            <person name="Januszkiewicz K."/>
            <person name="Wedrychowicz H."/>
        </authorList>
    </citation>
    <scope>NUCLEOTIDE SEQUENCE [LARGE SCALE GENOMIC DNA]</scope>
    <source>
        <strain evidence="14 15">CGMCC 1.10190</strain>
    </source>
</reference>
<comment type="catalytic activity">
    <reaction evidence="1 11">
        <text>an S-substituted glutathione + H2O = an S-substituted L-cysteinylglycine + L-glutamate</text>
        <dbReference type="Rhea" id="RHEA:59468"/>
        <dbReference type="ChEBI" id="CHEBI:15377"/>
        <dbReference type="ChEBI" id="CHEBI:29985"/>
        <dbReference type="ChEBI" id="CHEBI:90779"/>
        <dbReference type="ChEBI" id="CHEBI:143103"/>
        <dbReference type="EC" id="3.4.19.13"/>
    </reaction>
</comment>
<evidence type="ECO:0000256" key="11">
    <source>
        <dbReference type="RuleBase" id="RU368036"/>
    </source>
</evidence>
<evidence type="ECO:0000313" key="15">
    <source>
        <dbReference type="Proteomes" id="UP000184226"/>
    </source>
</evidence>
<dbReference type="InterPro" id="IPR043138">
    <property type="entry name" value="GGT_lsub"/>
</dbReference>
<keyword evidence="4 11" id="KW-0808">Transferase</keyword>
<comment type="pathway">
    <text evidence="11">Sulfur metabolism; glutathione metabolism.</text>
</comment>
<dbReference type="AlphaFoldDB" id="A0A1M5WYR2"/>
<keyword evidence="11" id="KW-0317">Glutathione biosynthesis</keyword>
<keyword evidence="15" id="KW-1185">Reference proteome</keyword>
<dbReference type="Gene3D" id="3.60.20.40">
    <property type="match status" value="1"/>
</dbReference>
<feature type="binding site" evidence="10">
    <location>
        <position position="483"/>
    </location>
    <ligand>
        <name>L-glutamate</name>
        <dbReference type="ChEBI" id="CHEBI:29985"/>
    </ligand>
</feature>
<comment type="subunit">
    <text evidence="11">This enzyme consists of two polypeptide chains, which are synthesized in precursor form from a single polypeptide.</text>
</comment>
<dbReference type="GO" id="GO:0036374">
    <property type="term" value="F:glutathione hydrolase activity"/>
    <property type="evidence" value="ECO:0007669"/>
    <property type="project" value="UniProtKB-UniRule"/>
</dbReference>
<gene>
    <name evidence="14" type="ORF">SAMN04488135_10647</name>
</gene>
<dbReference type="EC" id="2.3.2.2" evidence="11"/>
<evidence type="ECO:0000256" key="7">
    <source>
        <dbReference type="ARBA" id="ARBA00023315"/>
    </source>
</evidence>
<evidence type="ECO:0000256" key="5">
    <source>
        <dbReference type="ARBA" id="ARBA00022801"/>
    </source>
</evidence>
<dbReference type="PRINTS" id="PR01210">
    <property type="entry name" value="GGTRANSPTASE"/>
</dbReference>
<dbReference type="PANTHER" id="PTHR43199:SF1">
    <property type="entry name" value="GLUTATHIONE HYDROLASE PROENZYME"/>
    <property type="match status" value="1"/>
</dbReference>
<dbReference type="GO" id="GO:0006750">
    <property type="term" value="P:glutathione biosynthetic process"/>
    <property type="evidence" value="ECO:0007669"/>
    <property type="project" value="UniProtKB-KW"/>
</dbReference>
<keyword evidence="7 11" id="KW-0012">Acyltransferase</keyword>
<dbReference type="InterPro" id="IPR029055">
    <property type="entry name" value="Ntn_hydrolases_N"/>
</dbReference>
<dbReference type="STRING" id="658167.SAMN04488135_10647"/>
<dbReference type="NCBIfam" id="TIGR00066">
    <property type="entry name" value="g_glut_trans"/>
    <property type="match status" value="1"/>
</dbReference>
<evidence type="ECO:0000256" key="10">
    <source>
        <dbReference type="PIRSR" id="PIRSR600101-2"/>
    </source>
</evidence>
<evidence type="ECO:0000256" key="12">
    <source>
        <dbReference type="SAM" id="MobiDB-lite"/>
    </source>
</evidence>
<organism evidence="14 15">
    <name type="scientific">Pollutimonas bauzanensis</name>
    <dbReference type="NCBI Taxonomy" id="658167"/>
    <lineage>
        <taxon>Bacteria</taxon>
        <taxon>Pseudomonadati</taxon>
        <taxon>Pseudomonadota</taxon>
        <taxon>Betaproteobacteria</taxon>
        <taxon>Burkholderiales</taxon>
        <taxon>Alcaligenaceae</taxon>
        <taxon>Pollutimonas</taxon>
    </lineage>
</organism>
<feature type="region of interest" description="Disordered" evidence="12">
    <location>
        <begin position="603"/>
        <end position="623"/>
    </location>
</feature>
<feature type="binding site" evidence="10">
    <location>
        <position position="530"/>
    </location>
    <ligand>
        <name>L-glutamate</name>
        <dbReference type="ChEBI" id="CHEBI:29985"/>
    </ligand>
</feature>
<evidence type="ECO:0000256" key="8">
    <source>
        <dbReference type="ARBA" id="ARBA00047417"/>
    </source>
</evidence>
<feature type="binding site" evidence="10">
    <location>
        <begin position="508"/>
        <end position="509"/>
    </location>
    <ligand>
        <name>L-glutamate</name>
        <dbReference type="ChEBI" id="CHEBI:29985"/>
    </ligand>
</feature>
<dbReference type="InterPro" id="IPR000101">
    <property type="entry name" value="GGT_peptidase"/>
</dbReference>
<dbReference type="Pfam" id="PF01019">
    <property type="entry name" value="G_glu_transpept"/>
    <property type="match status" value="1"/>
</dbReference>
<dbReference type="GO" id="GO:0006751">
    <property type="term" value="P:glutathione catabolic process"/>
    <property type="evidence" value="ECO:0007669"/>
    <property type="project" value="UniProtKB-UniRule"/>
</dbReference>
<name>A0A1M5WYR2_9BURK</name>
<dbReference type="GO" id="GO:0103068">
    <property type="term" value="F:leukotriene C4 gamma-glutamyl transferase activity"/>
    <property type="evidence" value="ECO:0007669"/>
    <property type="project" value="UniProtKB-EC"/>
</dbReference>
<comment type="catalytic activity">
    <reaction evidence="2 11">
        <text>glutathione + H2O = L-cysteinylglycine + L-glutamate</text>
        <dbReference type="Rhea" id="RHEA:28807"/>
        <dbReference type="ChEBI" id="CHEBI:15377"/>
        <dbReference type="ChEBI" id="CHEBI:29985"/>
        <dbReference type="ChEBI" id="CHEBI:57925"/>
        <dbReference type="ChEBI" id="CHEBI:61694"/>
        <dbReference type="EC" id="3.4.19.13"/>
    </reaction>
</comment>
<feature type="compositionally biased region" description="Basic and acidic residues" evidence="12">
    <location>
        <begin position="612"/>
        <end position="623"/>
    </location>
</feature>
<evidence type="ECO:0000313" key="14">
    <source>
        <dbReference type="EMBL" id="SHH92651.1"/>
    </source>
</evidence>
<comment type="catalytic activity">
    <reaction evidence="8 11">
        <text>an N-terminal (5-L-glutamyl)-[peptide] + an alpha-amino acid = 5-L-glutamyl amino acid + an N-terminal L-alpha-aminoacyl-[peptide]</text>
        <dbReference type="Rhea" id="RHEA:23904"/>
        <dbReference type="Rhea" id="RHEA-COMP:9780"/>
        <dbReference type="Rhea" id="RHEA-COMP:9795"/>
        <dbReference type="ChEBI" id="CHEBI:77644"/>
        <dbReference type="ChEBI" id="CHEBI:78597"/>
        <dbReference type="ChEBI" id="CHEBI:78599"/>
        <dbReference type="ChEBI" id="CHEBI:78608"/>
        <dbReference type="EC" id="2.3.2.2"/>
    </reaction>
</comment>
<keyword evidence="13" id="KW-0812">Transmembrane</keyword>
<dbReference type="SUPFAM" id="SSF56235">
    <property type="entry name" value="N-terminal nucleophile aminohydrolases (Ntn hydrolases)"/>
    <property type="match status" value="1"/>
</dbReference>
<dbReference type="InterPro" id="IPR043137">
    <property type="entry name" value="GGT_ssub_C"/>
</dbReference>
<protein>
    <recommendedName>
        <fullName evidence="11">Glutathione hydrolase proenzyme</fullName>
        <ecNumber evidence="11">2.3.2.2</ecNumber>
        <ecNumber evidence="11">3.4.19.13</ecNumber>
    </recommendedName>
    <component>
        <recommendedName>
            <fullName evidence="11">Glutathione hydrolase large chain</fullName>
        </recommendedName>
    </component>
    <component>
        <recommendedName>
            <fullName evidence="11">Glutathione hydrolase small chain</fullName>
        </recommendedName>
    </component>
</protein>
<comment type="similarity">
    <text evidence="3 11">Belongs to the gamma-glutamyltransferase family.</text>
</comment>
<dbReference type="PANTHER" id="PTHR43199">
    <property type="entry name" value="GLUTATHIONE HYDROLASE"/>
    <property type="match status" value="1"/>
</dbReference>
<comment type="PTM">
    <text evidence="11">Cleaved by autocatalysis into a large and a small subunit.</text>
</comment>
<dbReference type="Gene3D" id="1.10.246.130">
    <property type="match status" value="1"/>
</dbReference>
<evidence type="ECO:0000256" key="2">
    <source>
        <dbReference type="ARBA" id="ARBA00001089"/>
    </source>
</evidence>
<dbReference type="UniPathway" id="UPA00204"/>
<evidence type="ECO:0000256" key="4">
    <source>
        <dbReference type="ARBA" id="ARBA00022679"/>
    </source>
</evidence>
<evidence type="ECO:0000256" key="3">
    <source>
        <dbReference type="ARBA" id="ARBA00009381"/>
    </source>
</evidence>
<keyword evidence="6 11" id="KW-0865">Zymogen</keyword>
<dbReference type="EMBL" id="FQXE01000006">
    <property type="protein sequence ID" value="SHH92651.1"/>
    <property type="molecule type" value="Genomic_DNA"/>
</dbReference>
<feature type="transmembrane region" description="Helical" evidence="13">
    <location>
        <begin position="39"/>
        <end position="59"/>
    </location>
</feature>
<proteinExistence type="inferred from homology"/>
<evidence type="ECO:0000256" key="13">
    <source>
        <dbReference type="SAM" id="Phobius"/>
    </source>
</evidence>
<keyword evidence="5 11" id="KW-0378">Hydrolase</keyword>
<keyword evidence="13" id="KW-1133">Transmembrane helix</keyword>
<dbReference type="InterPro" id="IPR051792">
    <property type="entry name" value="GGT_bact"/>
</dbReference>